<sequence length="400" mass="45920">MELQAQLQLIQNVKEEWKDDECIKQIAEVVKNTKENLSKAFRDSLDRLSIFQPKETIVEKVLKGFPECMKVKNELDIFPIQSCLFQVTNKGKSLKYIPVLAKEGLEREIGGADKRGGLLTRVKTLYGNLNILQYLAFLPGENYDRLAVNTMEELKKLGLLKKDDIRKKNLAFISARFGKEAELRFRFLLEWDPAFPKARRTIRETGVIQPPFMCHLISKHKKLENVKANLIVTMDMYPEEAGLLFQKYDGTTALEYAFEKFGEKETMAMLHEILSPTKSIPILHHALVYIPQKDKLFTKWFPWAFHLRDHHGRSLHQAIMAAGGKCIEESTTIIASMSDDQVQEKDPITTLYPFAAVASGEDGDLERSFELLRRQPGVLDRNPVQRNLGRTKKRKRSSAI</sequence>
<evidence type="ECO:0000313" key="2">
    <source>
        <dbReference type="EMBL" id="GFH46363.1"/>
    </source>
</evidence>
<dbReference type="EMBL" id="BLLK01000022">
    <property type="protein sequence ID" value="GFH46363.1"/>
    <property type="molecule type" value="Genomic_DNA"/>
</dbReference>
<protein>
    <submittedName>
        <fullName evidence="2">Uncharacterized protein</fullName>
    </submittedName>
</protein>
<dbReference type="Proteomes" id="UP001054902">
    <property type="component" value="Unassembled WGS sequence"/>
</dbReference>
<evidence type="ECO:0000256" key="1">
    <source>
        <dbReference type="SAM" id="MobiDB-lite"/>
    </source>
</evidence>
<accession>A0AAD3CIP5</accession>
<feature type="compositionally biased region" description="Basic residues" evidence="1">
    <location>
        <begin position="389"/>
        <end position="400"/>
    </location>
</feature>
<dbReference type="AlphaFoldDB" id="A0AAD3CIP5"/>
<proteinExistence type="predicted"/>
<comment type="caution">
    <text evidence="2">The sequence shown here is derived from an EMBL/GenBank/DDBJ whole genome shotgun (WGS) entry which is preliminary data.</text>
</comment>
<name>A0AAD3CIP5_9STRA</name>
<keyword evidence="3" id="KW-1185">Reference proteome</keyword>
<organism evidence="2 3">
    <name type="scientific">Chaetoceros tenuissimus</name>
    <dbReference type="NCBI Taxonomy" id="426638"/>
    <lineage>
        <taxon>Eukaryota</taxon>
        <taxon>Sar</taxon>
        <taxon>Stramenopiles</taxon>
        <taxon>Ochrophyta</taxon>
        <taxon>Bacillariophyta</taxon>
        <taxon>Coscinodiscophyceae</taxon>
        <taxon>Chaetocerotophycidae</taxon>
        <taxon>Chaetocerotales</taxon>
        <taxon>Chaetocerotaceae</taxon>
        <taxon>Chaetoceros</taxon>
    </lineage>
</organism>
<evidence type="ECO:0000313" key="3">
    <source>
        <dbReference type="Proteomes" id="UP001054902"/>
    </source>
</evidence>
<feature type="region of interest" description="Disordered" evidence="1">
    <location>
        <begin position="380"/>
        <end position="400"/>
    </location>
</feature>
<gene>
    <name evidence="2" type="ORF">CTEN210_02837</name>
</gene>
<reference evidence="2 3" key="1">
    <citation type="journal article" date="2021" name="Sci. Rep.">
        <title>The genome of the diatom Chaetoceros tenuissimus carries an ancient integrated fragment of an extant virus.</title>
        <authorList>
            <person name="Hongo Y."/>
            <person name="Kimura K."/>
            <person name="Takaki Y."/>
            <person name="Yoshida Y."/>
            <person name="Baba S."/>
            <person name="Kobayashi G."/>
            <person name="Nagasaki K."/>
            <person name="Hano T."/>
            <person name="Tomaru Y."/>
        </authorList>
    </citation>
    <scope>NUCLEOTIDE SEQUENCE [LARGE SCALE GENOMIC DNA]</scope>
    <source>
        <strain evidence="2 3">NIES-3715</strain>
    </source>
</reference>